<evidence type="ECO:0008006" key="20">
    <source>
        <dbReference type="Google" id="ProtNLM"/>
    </source>
</evidence>
<evidence type="ECO:0000259" key="17">
    <source>
        <dbReference type="Pfam" id="PF20684"/>
    </source>
</evidence>
<feature type="transmembrane region" description="Helical" evidence="14">
    <location>
        <begin position="183"/>
        <end position="202"/>
    </location>
</feature>
<dbReference type="PANTHER" id="PTHR33048">
    <property type="entry name" value="PTH11-LIKE INTEGRAL MEMBRANE PROTEIN (AFU_ORTHOLOGUE AFUA_5G11245)"/>
    <property type="match status" value="1"/>
</dbReference>
<evidence type="ECO:0000259" key="16">
    <source>
        <dbReference type="Pfam" id="PF05730"/>
    </source>
</evidence>
<protein>
    <recommendedName>
        <fullName evidence="20">Extracellular membrane protein CFEM domain-containing protein</fullName>
    </recommendedName>
</protein>
<evidence type="ECO:0000256" key="15">
    <source>
        <dbReference type="SAM" id="SignalP"/>
    </source>
</evidence>
<keyword evidence="9 14" id="KW-1133">Transmembrane helix</keyword>
<evidence type="ECO:0000256" key="12">
    <source>
        <dbReference type="ARBA" id="ARBA00023288"/>
    </source>
</evidence>
<accession>A0ABZ2X4H2</accession>
<feature type="transmembrane region" description="Helical" evidence="14">
    <location>
        <begin position="257"/>
        <end position="282"/>
    </location>
</feature>
<keyword evidence="7 14" id="KW-0812">Transmembrane</keyword>
<feature type="transmembrane region" description="Helical" evidence="14">
    <location>
        <begin position="209"/>
        <end position="232"/>
    </location>
</feature>
<evidence type="ECO:0000256" key="11">
    <source>
        <dbReference type="ARBA" id="ARBA00023157"/>
    </source>
</evidence>
<feature type="transmembrane region" description="Helical" evidence="14">
    <location>
        <begin position="294"/>
        <end position="312"/>
    </location>
</feature>
<keyword evidence="19" id="KW-1185">Reference proteome</keyword>
<evidence type="ECO:0000256" key="13">
    <source>
        <dbReference type="ARBA" id="ARBA00038359"/>
    </source>
</evidence>
<feature type="chain" id="PRO_5046921567" description="Extracellular membrane protein CFEM domain-containing protein" evidence="15">
    <location>
        <begin position="23"/>
        <end position="410"/>
    </location>
</feature>
<keyword evidence="8 15" id="KW-0732">Signal</keyword>
<evidence type="ECO:0000256" key="4">
    <source>
        <dbReference type="ARBA" id="ARBA00010031"/>
    </source>
</evidence>
<evidence type="ECO:0000256" key="7">
    <source>
        <dbReference type="ARBA" id="ARBA00022692"/>
    </source>
</evidence>
<evidence type="ECO:0000313" key="19">
    <source>
        <dbReference type="Proteomes" id="UP001489902"/>
    </source>
</evidence>
<dbReference type="InterPro" id="IPR052337">
    <property type="entry name" value="SAT4-like"/>
</dbReference>
<evidence type="ECO:0000313" key="18">
    <source>
        <dbReference type="EMBL" id="WZH46769.1"/>
    </source>
</evidence>
<dbReference type="InterPro" id="IPR049326">
    <property type="entry name" value="Rhodopsin_dom_fungi"/>
</dbReference>
<keyword evidence="11" id="KW-1015">Disulfide bond</keyword>
<evidence type="ECO:0000256" key="9">
    <source>
        <dbReference type="ARBA" id="ARBA00022989"/>
    </source>
</evidence>
<name>A0ABZ2X4H2_9HYPO</name>
<keyword evidence="6" id="KW-0336">GPI-anchor</keyword>
<feature type="signal peptide" evidence="15">
    <location>
        <begin position="1"/>
        <end position="22"/>
    </location>
</feature>
<proteinExistence type="inferred from homology"/>
<comment type="subcellular location">
    <subcellularLocation>
        <location evidence="2">Membrane</location>
        <topology evidence="2">Lipid-anchor</topology>
        <topology evidence="2">GPI-anchor</topology>
    </subcellularLocation>
    <subcellularLocation>
        <location evidence="1">Membrane</location>
        <topology evidence="1">Multi-pass membrane protein</topology>
    </subcellularLocation>
    <subcellularLocation>
        <location evidence="3">Secreted</location>
    </subcellularLocation>
</comment>
<evidence type="ECO:0000256" key="8">
    <source>
        <dbReference type="ARBA" id="ARBA00022729"/>
    </source>
</evidence>
<dbReference type="PANTHER" id="PTHR33048:SF143">
    <property type="entry name" value="EXTRACELLULAR MEMBRANE PROTEIN CFEM DOMAIN-CONTAINING PROTEIN-RELATED"/>
    <property type="match status" value="1"/>
</dbReference>
<dbReference type="Proteomes" id="UP001489902">
    <property type="component" value="Chromosome 4"/>
</dbReference>
<organism evidence="18 19">
    <name type="scientific">Fusarium acuminatum</name>
    <dbReference type="NCBI Taxonomy" id="5515"/>
    <lineage>
        <taxon>Eukaryota</taxon>
        <taxon>Fungi</taxon>
        <taxon>Dikarya</taxon>
        <taxon>Ascomycota</taxon>
        <taxon>Pezizomycotina</taxon>
        <taxon>Sordariomycetes</taxon>
        <taxon>Hypocreomycetidae</taxon>
        <taxon>Hypocreales</taxon>
        <taxon>Nectriaceae</taxon>
        <taxon>Fusarium</taxon>
        <taxon>Fusarium tricinctum species complex</taxon>
    </lineage>
</organism>
<keyword evidence="12" id="KW-0449">Lipoprotein</keyword>
<evidence type="ECO:0000256" key="6">
    <source>
        <dbReference type="ARBA" id="ARBA00022622"/>
    </source>
</evidence>
<keyword evidence="10 14" id="KW-0472">Membrane</keyword>
<evidence type="ECO:0000256" key="2">
    <source>
        <dbReference type="ARBA" id="ARBA00004589"/>
    </source>
</evidence>
<comment type="similarity">
    <text evidence="4">Belongs to the RBT5 family.</text>
</comment>
<evidence type="ECO:0000256" key="1">
    <source>
        <dbReference type="ARBA" id="ARBA00004141"/>
    </source>
</evidence>
<feature type="domain" description="CFEM" evidence="16">
    <location>
        <begin position="26"/>
        <end position="88"/>
    </location>
</feature>
<evidence type="ECO:0000256" key="3">
    <source>
        <dbReference type="ARBA" id="ARBA00004613"/>
    </source>
</evidence>
<dbReference type="EMBL" id="CP151263">
    <property type="protein sequence ID" value="WZH46769.1"/>
    <property type="molecule type" value="Genomic_DNA"/>
</dbReference>
<evidence type="ECO:0000256" key="14">
    <source>
        <dbReference type="SAM" id="Phobius"/>
    </source>
</evidence>
<comment type="similarity">
    <text evidence="13">Belongs to the SAT4 family.</text>
</comment>
<dbReference type="Pfam" id="PF20684">
    <property type="entry name" value="Fung_rhodopsin"/>
    <property type="match status" value="1"/>
</dbReference>
<gene>
    <name evidence="18" type="ORF">QYS62_007875</name>
</gene>
<reference evidence="18 19" key="1">
    <citation type="submission" date="2024-04" db="EMBL/GenBank/DDBJ databases">
        <title>Complete genome sequence of Fusarium acuminatum.</title>
        <authorList>
            <person name="Lan B."/>
        </authorList>
    </citation>
    <scope>NUCLEOTIDE SEQUENCE [LARGE SCALE GENOMIC DNA]</scope>
    <source>
        <strain evidence="18">1A</strain>
    </source>
</reference>
<keyword evidence="5" id="KW-0964">Secreted</keyword>
<dbReference type="Pfam" id="PF05730">
    <property type="entry name" value="CFEM"/>
    <property type="match status" value="1"/>
</dbReference>
<feature type="domain" description="Rhodopsin" evidence="17">
    <location>
        <begin position="116"/>
        <end position="357"/>
    </location>
</feature>
<evidence type="ECO:0000256" key="10">
    <source>
        <dbReference type="ARBA" id="ARBA00023136"/>
    </source>
</evidence>
<feature type="transmembrane region" description="Helical" evidence="14">
    <location>
        <begin position="332"/>
        <end position="352"/>
    </location>
</feature>
<dbReference type="InterPro" id="IPR008427">
    <property type="entry name" value="Extracellular_membr_CFEM_dom"/>
</dbReference>
<sequence>MTISRLARTLSVLALMFDVGAAQLPAGLPECGMKCLLSTVVQPAFSNATQEQLCHDSNFTVVMSGCLQENCSTRETLKVVNISATQCDLPLRNDGPTLRISSLTVFSLAITSFVVRSISKYLERSYWGFDDSFMVLAVISWKHLIDITSLSVIDDGVGRDVWTLSEQETVSLFKFFYFQQLDYFLVLGLIKTSVLFFYLRIFPDHKFRIAVWVTHSFNLISTAVCFILMLTIRRPISVNWNGWADIYPRGKIRSQKILYACHGIMNIALDVWMVILPFTQLYHLGLKLRKKAGVIAMFSVGIFLGRRVQVIHSINHLLGVSLTITESDAVRAMMWAFIELCVGVMVGCMPNIRQLTRKFWKVVLVQAKVDKQNFETSTGIFIQRSLEAIPDATTTVGEEKGKKGLSSSSS</sequence>
<keyword evidence="6" id="KW-0325">Glycoprotein</keyword>
<evidence type="ECO:0000256" key="5">
    <source>
        <dbReference type="ARBA" id="ARBA00022525"/>
    </source>
</evidence>